<protein>
    <submittedName>
        <fullName evidence="1">Uncharacterized protein</fullName>
    </submittedName>
</protein>
<name>A0AAW2JHZ7_9LAMI</name>
<comment type="caution">
    <text evidence="1">The sequence shown here is derived from an EMBL/GenBank/DDBJ whole genome shotgun (WGS) entry which is preliminary data.</text>
</comment>
<reference evidence="1" key="1">
    <citation type="submission" date="2020-06" db="EMBL/GenBank/DDBJ databases">
        <authorList>
            <person name="Li T."/>
            <person name="Hu X."/>
            <person name="Zhang T."/>
            <person name="Song X."/>
            <person name="Zhang H."/>
            <person name="Dai N."/>
            <person name="Sheng W."/>
            <person name="Hou X."/>
            <person name="Wei L."/>
        </authorList>
    </citation>
    <scope>NUCLEOTIDE SEQUENCE</scope>
    <source>
        <strain evidence="1">G01</strain>
        <tissue evidence="1">Leaf</tissue>
    </source>
</reference>
<reference evidence="1" key="2">
    <citation type="journal article" date="2024" name="Plant">
        <title>Genomic evolution and insights into agronomic trait innovations of Sesamum species.</title>
        <authorList>
            <person name="Miao H."/>
            <person name="Wang L."/>
            <person name="Qu L."/>
            <person name="Liu H."/>
            <person name="Sun Y."/>
            <person name="Le M."/>
            <person name="Wang Q."/>
            <person name="Wei S."/>
            <person name="Zheng Y."/>
            <person name="Lin W."/>
            <person name="Duan Y."/>
            <person name="Cao H."/>
            <person name="Xiong S."/>
            <person name="Wang X."/>
            <person name="Wei L."/>
            <person name="Li C."/>
            <person name="Ma Q."/>
            <person name="Ju M."/>
            <person name="Zhao R."/>
            <person name="Li G."/>
            <person name="Mu C."/>
            <person name="Tian Q."/>
            <person name="Mei H."/>
            <person name="Zhang T."/>
            <person name="Gao T."/>
            <person name="Zhang H."/>
        </authorList>
    </citation>
    <scope>NUCLEOTIDE SEQUENCE</scope>
    <source>
        <strain evidence="1">G01</strain>
    </source>
</reference>
<evidence type="ECO:0000313" key="1">
    <source>
        <dbReference type="EMBL" id="KAL0294185.1"/>
    </source>
</evidence>
<proteinExistence type="predicted"/>
<organism evidence="1">
    <name type="scientific">Sesamum angustifolium</name>
    <dbReference type="NCBI Taxonomy" id="2727405"/>
    <lineage>
        <taxon>Eukaryota</taxon>
        <taxon>Viridiplantae</taxon>
        <taxon>Streptophyta</taxon>
        <taxon>Embryophyta</taxon>
        <taxon>Tracheophyta</taxon>
        <taxon>Spermatophyta</taxon>
        <taxon>Magnoliopsida</taxon>
        <taxon>eudicotyledons</taxon>
        <taxon>Gunneridae</taxon>
        <taxon>Pentapetalae</taxon>
        <taxon>asterids</taxon>
        <taxon>lamiids</taxon>
        <taxon>Lamiales</taxon>
        <taxon>Pedaliaceae</taxon>
        <taxon>Sesamum</taxon>
    </lineage>
</organism>
<dbReference type="EMBL" id="JACGWK010000899">
    <property type="protein sequence ID" value="KAL0294185.1"/>
    <property type="molecule type" value="Genomic_DNA"/>
</dbReference>
<gene>
    <name evidence="1" type="ORF">Sangu_2520800</name>
</gene>
<dbReference type="AlphaFoldDB" id="A0AAW2JHZ7"/>
<sequence>MSQTNVLFGEAYNQMQLGDTPLEVVDTSFYGSAGEAVHPSGMISVPLTLRTKPFKESCLLNFWLWICHQQTMLS</sequence>
<accession>A0AAW2JHZ7</accession>